<protein>
    <submittedName>
        <fullName evidence="2">Uncharacterized protein</fullName>
    </submittedName>
</protein>
<sequence>MLTLLNDYIILLHCDYTFRVLSHRAAATISQCKTTQTCVAIRIDEQSAFESREEIHITTQVLNSGQFTINSNAWWKPPPDENKPRKRQLSEEQPSGNGVKKPKIEIPVTPMGQSVPSSPSVPGTPTLKMWGTSPEDKQQAALLLSTEVYWDLDIQTSAVIKHRGPSEVLPPHQSNYHNNQIDTCTNDPVAA</sequence>
<feature type="compositionally biased region" description="Low complexity" evidence="1">
    <location>
        <begin position="114"/>
        <end position="126"/>
    </location>
</feature>
<name>A0ABQ9VI11_SAGOE</name>
<accession>A0ABQ9VI11</accession>
<gene>
    <name evidence="2" type="ORF">P7K49_014144</name>
</gene>
<dbReference type="EMBL" id="JASSZA010000006">
    <property type="protein sequence ID" value="KAK2108979.1"/>
    <property type="molecule type" value="Genomic_DNA"/>
</dbReference>
<feature type="region of interest" description="Disordered" evidence="1">
    <location>
        <begin position="72"/>
        <end position="132"/>
    </location>
</feature>
<proteinExistence type="predicted"/>
<feature type="compositionally biased region" description="Polar residues" evidence="1">
    <location>
        <begin position="172"/>
        <end position="191"/>
    </location>
</feature>
<dbReference type="Proteomes" id="UP001266305">
    <property type="component" value="Unassembled WGS sequence"/>
</dbReference>
<feature type="region of interest" description="Disordered" evidence="1">
    <location>
        <begin position="167"/>
        <end position="191"/>
    </location>
</feature>
<reference evidence="2 3" key="1">
    <citation type="submission" date="2023-05" db="EMBL/GenBank/DDBJ databases">
        <title>B98-5 Cell Line De Novo Hybrid Assembly: An Optical Mapping Approach.</title>
        <authorList>
            <person name="Kananen K."/>
            <person name="Auerbach J.A."/>
            <person name="Kautto E."/>
            <person name="Blachly J.S."/>
        </authorList>
    </citation>
    <scope>NUCLEOTIDE SEQUENCE [LARGE SCALE GENOMIC DNA]</scope>
    <source>
        <strain evidence="2">B95-8</strain>
        <tissue evidence="2">Cell line</tissue>
    </source>
</reference>
<organism evidence="2 3">
    <name type="scientific">Saguinus oedipus</name>
    <name type="common">Cotton-top tamarin</name>
    <name type="synonym">Oedipomidas oedipus</name>
    <dbReference type="NCBI Taxonomy" id="9490"/>
    <lineage>
        <taxon>Eukaryota</taxon>
        <taxon>Metazoa</taxon>
        <taxon>Chordata</taxon>
        <taxon>Craniata</taxon>
        <taxon>Vertebrata</taxon>
        <taxon>Euteleostomi</taxon>
        <taxon>Mammalia</taxon>
        <taxon>Eutheria</taxon>
        <taxon>Euarchontoglires</taxon>
        <taxon>Primates</taxon>
        <taxon>Haplorrhini</taxon>
        <taxon>Platyrrhini</taxon>
        <taxon>Cebidae</taxon>
        <taxon>Callitrichinae</taxon>
        <taxon>Saguinus</taxon>
    </lineage>
</organism>
<comment type="caution">
    <text evidence="2">The sequence shown here is derived from an EMBL/GenBank/DDBJ whole genome shotgun (WGS) entry which is preliminary data.</text>
</comment>
<evidence type="ECO:0000313" key="2">
    <source>
        <dbReference type="EMBL" id="KAK2108979.1"/>
    </source>
</evidence>
<evidence type="ECO:0000256" key="1">
    <source>
        <dbReference type="SAM" id="MobiDB-lite"/>
    </source>
</evidence>
<evidence type="ECO:0000313" key="3">
    <source>
        <dbReference type="Proteomes" id="UP001266305"/>
    </source>
</evidence>
<keyword evidence="3" id="KW-1185">Reference proteome</keyword>